<accession>A0ABW8JE92</accession>
<dbReference type="EMBL" id="JADIKJ010000002">
    <property type="protein sequence ID" value="MFK2899324.1"/>
    <property type="molecule type" value="Genomic_DNA"/>
</dbReference>
<sequence length="243" mass="27595">MIEQLHEGYRRGGKCKREAFCAVRSRYPDLPGHVITRFARRQGWLVKSPASVSPRRRWTAAEQAHFAAMAEQQPVAKMAHALGRSRKAIRWRLGAQGLSAKVEGLWSARRLTRTLHVGRITLRRWIAEHAVRVRDAHITGTSLLAYRARDSYVNEGVARDGTASITIQPDQCYCWKEAAQLLGHRIEGVRQGVARGTLKLVDTLVSDQALQRFCQHYSLGRLDRSRIDPGIHRWLVCEYGLPN</sequence>
<comment type="caution">
    <text evidence="1">The sequence shown here is derived from an EMBL/GenBank/DDBJ whole genome shotgun (WGS) entry which is preliminary data.</text>
</comment>
<organism evidence="1 2">
    <name type="scientific">Dyella jejuensis</name>
    <dbReference type="NCBI Taxonomy" id="1432009"/>
    <lineage>
        <taxon>Bacteria</taxon>
        <taxon>Pseudomonadati</taxon>
        <taxon>Pseudomonadota</taxon>
        <taxon>Gammaproteobacteria</taxon>
        <taxon>Lysobacterales</taxon>
        <taxon>Rhodanobacteraceae</taxon>
        <taxon>Dyella</taxon>
    </lineage>
</organism>
<dbReference type="Proteomes" id="UP001620461">
    <property type="component" value="Unassembled WGS sequence"/>
</dbReference>
<gene>
    <name evidence="1" type="ORF">ISP15_03185</name>
</gene>
<proteinExistence type="predicted"/>
<keyword evidence="2" id="KW-1185">Reference proteome</keyword>
<name>A0ABW8JE92_9GAMM</name>
<evidence type="ECO:0000313" key="2">
    <source>
        <dbReference type="Proteomes" id="UP001620461"/>
    </source>
</evidence>
<evidence type="ECO:0000313" key="1">
    <source>
        <dbReference type="EMBL" id="MFK2899324.1"/>
    </source>
</evidence>
<protein>
    <submittedName>
        <fullName evidence="1">Uncharacterized protein</fullName>
    </submittedName>
</protein>
<reference evidence="1 2" key="1">
    <citation type="submission" date="2020-10" db="EMBL/GenBank/DDBJ databases">
        <title>Phylogeny of dyella-like bacteria.</title>
        <authorList>
            <person name="Fu J."/>
        </authorList>
    </citation>
    <scope>NUCLEOTIDE SEQUENCE [LARGE SCALE GENOMIC DNA]</scope>
    <source>
        <strain evidence="1 2">JP1</strain>
    </source>
</reference>